<dbReference type="Gene3D" id="3.90.550.10">
    <property type="entry name" value="Spore Coat Polysaccharide Biosynthesis Protein SpsA, Chain A"/>
    <property type="match status" value="1"/>
</dbReference>
<keyword evidence="6" id="KW-1185">Reference proteome</keyword>
<gene>
    <name evidence="5" type="ORF">E8K88_04295</name>
</gene>
<evidence type="ECO:0000313" key="6">
    <source>
        <dbReference type="Proteomes" id="UP000306236"/>
    </source>
</evidence>
<accession>A0A4V3YXH5</accession>
<evidence type="ECO:0000256" key="2">
    <source>
        <dbReference type="ARBA" id="ARBA00022676"/>
    </source>
</evidence>
<dbReference type="CDD" id="cd02440">
    <property type="entry name" value="AdoMet_MTases"/>
    <property type="match status" value="1"/>
</dbReference>
<dbReference type="SUPFAM" id="SSF53756">
    <property type="entry name" value="UDP-Glycosyltransferase/glycogen phosphorylase"/>
    <property type="match status" value="1"/>
</dbReference>
<sequence>MTLSKDEMHVYLRHIDEGERTSLSTLVGKIGPGARVLDVGCGSGALGQYLSAQKQCVVDGVTFNEAEAALARAHYRHVEVANLEQTALSSLFGANRYDFIVCADILEHLREPQNMLRDMQSLLTEQGQLLISIPNSTYAGLVAELMQGEFLYRQEGLLDATHVRHFTRKSLLRMLQDCGWQVESFETIERHLQESEFKLQFDLLPPAVARHLLAGEDALTYQFIVAAAVHAAASEPVDNSRFLSQRPADAAPAQAMYSSQLYWDDGQGYSEEHKRVVPGAIGAARQTLRFDLPSDLSGLVQLKFDPADRAGILYLYRLSVLNADGIVWQWQVEQDGAGALLRLAATHQMAWGGALLGGAPVAPALLTGDDPWIKLPIEAAQLQQALLAGSVSVEVELGWPMSADYISLLHTVGPMQAEQQYLREQSAAQVRRIAEVSQDHEKLALEHAELHRLHAELHRLNHEGKDKIEALQAENRYLFSDREQQQALAQAQLADLHQQLRGMADHLSNMRNSRVFRYTRPLVHLRDVVKGRVKFAGGPTSPAAPAATDAVSPTADGLPDSQMHSMPVAIPEPMSDTVDIIVPVYKGLADTQLCVDSVLASEVGVPYRLIVINDCSPEPEVTEWLRKRAAHEPRIILLENEENLGFVGTVNRGMRHSDAHDVLLLNSDTEVANDWLARLRNAAYRLAKVGSVTPFSSNATICSYPVFCKANPLPEGYSTAQMDALFAQTNPGQSVEVPTGVGFCMYIRRDCLQAVGLFDEESFGKGYGEENDFCQRALQQGWPNLHALDTYVLHTAGVSFGESKSAREQAAMETLRRMHPSYESQVHAFLQRDPAKEARLAVDWQRWTAQGTRPVILAIHHQRGGGTEQHVLELAHTLKDQAVFLSLRPISGHQVLLQVIEHDAKTQRSQLSGSWSVVFDTVHERAKLLQLLQDMGVCHVHYHHLLGHDKLAWELPQLLGVGYDFTTHDFYSFCTNITMTGRKGHYDVDAHTGECCAGVHPTPIPPVEESIQDWRIRNRMLLEGARFVLAPGLDAAERIHAFAPEAKLRFAPHTDIDVDTLPAPQPRVLAPQQPLRIAVLGAISVIKGADVLEQAALLAKKQGLPLEFHLIGFAYRHLQTAPASALKVHGQYDERDLPAILQRIAPDLIWLPAQWPETYSYTLSAALQAGLPVAVPDIGAFAARVAGRSWSWVLPWNASAQQWLDAFMQMREQHFEAGTSPQPPEMPAQLGQREQAWGGWSYADDYLPVLPTREAQAQAQATAAHAVAHLFAIAEPRSVTQQAVDGLRGQVLQQLVRLRSMPVMRSVVQAIPPQVQSRVKSWLQR</sequence>
<keyword evidence="5" id="KW-0489">Methyltransferase</keyword>
<dbReference type="PANTHER" id="PTHR43179">
    <property type="entry name" value="RHAMNOSYLTRANSFERASE WBBL"/>
    <property type="match status" value="1"/>
</dbReference>
<dbReference type="GO" id="GO:0032259">
    <property type="term" value="P:methylation"/>
    <property type="evidence" value="ECO:0007669"/>
    <property type="project" value="UniProtKB-KW"/>
</dbReference>
<organism evidence="5 6">
    <name type="scientific">Lampropedia aestuarii</name>
    <dbReference type="NCBI Taxonomy" id="2562762"/>
    <lineage>
        <taxon>Bacteria</taxon>
        <taxon>Pseudomonadati</taxon>
        <taxon>Pseudomonadota</taxon>
        <taxon>Betaproteobacteria</taxon>
        <taxon>Burkholderiales</taxon>
        <taxon>Comamonadaceae</taxon>
        <taxon>Lampropedia</taxon>
    </lineage>
</organism>
<reference evidence="5 6" key="1">
    <citation type="submission" date="2019-04" db="EMBL/GenBank/DDBJ databases">
        <title>Lampropedia sp YIM MLB12 draf genome.</title>
        <authorList>
            <person name="Wang Y.-X."/>
        </authorList>
    </citation>
    <scope>NUCLEOTIDE SEQUENCE [LARGE SCALE GENOMIC DNA]</scope>
    <source>
        <strain evidence="5 6">YIM MLB12</strain>
    </source>
</reference>
<dbReference type="SUPFAM" id="SSF53448">
    <property type="entry name" value="Nucleotide-diphospho-sugar transferases"/>
    <property type="match status" value="1"/>
</dbReference>
<dbReference type="Gene3D" id="3.40.50.2000">
    <property type="entry name" value="Glycogen Phosphorylase B"/>
    <property type="match status" value="2"/>
</dbReference>
<dbReference type="EMBL" id="SSWX01000004">
    <property type="protein sequence ID" value="THJ35222.1"/>
    <property type="molecule type" value="Genomic_DNA"/>
</dbReference>
<protein>
    <submittedName>
        <fullName evidence="5">Methyltransferase domain-containing protein</fullName>
    </submittedName>
</protein>
<dbReference type="CDD" id="cd04186">
    <property type="entry name" value="GT_2_like_c"/>
    <property type="match status" value="1"/>
</dbReference>
<proteinExistence type="inferred from homology"/>
<evidence type="ECO:0000259" key="4">
    <source>
        <dbReference type="Pfam" id="PF00535"/>
    </source>
</evidence>
<comment type="similarity">
    <text evidence="1">Belongs to the glycosyltransferase 2 family.</text>
</comment>
<dbReference type="RefSeq" id="WP_136405419.1">
    <property type="nucleotide sequence ID" value="NZ_SSWX01000004.1"/>
</dbReference>
<dbReference type="Gene3D" id="3.40.50.150">
    <property type="entry name" value="Vaccinia Virus protein VP39"/>
    <property type="match status" value="1"/>
</dbReference>
<dbReference type="GO" id="GO:0008168">
    <property type="term" value="F:methyltransferase activity"/>
    <property type="evidence" value="ECO:0007669"/>
    <property type="project" value="UniProtKB-KW"/>
</dbReference>
<name>A0A4V3YXH5_9BURK</name>
<evidence type="ECO:0000256" key="3">
    <source>
        <dbReference type="ARBA" id="ARBA00022679"/>
    </source>
</evidence>
<dbReference type="InterPro" id="IPR001173">
    <property type="entry name" value="Glyco_trans_2-like"/>
</dbReference>
<evidence type="ECO:0000313" key="5">
    <source>
        <dbReference type="EMBL" id="THJ35222.1"/>
    </source>
</evidence>
<comment type="caution">
    <text evidence="5">The sequence shown here is derived from an EMBL/GenBank/DDBJ whole genome shotgun (WGS) entry which is preliminary data.</text>
</comment>
<feature type="domain" description="Glycosyltransferase 2-like" evidence="4">
    <location>
        <begin position="580"/>
        <end position="688"/>
    </location>
</feature>
<dbReference type="PANTHER" id="PTHR43179:SF12">
    <property type="entry name" value="GALACTOFURANOSYLTRANSFERASE GLFT2"/>
    <property type="match status" value="1"/>
</dbReference>
<dbReference type="InterPro" id="IPR029044">
    <property type="entry name" value="Nucleotide-diphossugar_trans"/>
</dbReference>
<dbReference type="Proteomes" id="UP000306236">
    <property type="component" value="Unassembled WGS sequence"/>
</dbReference>
<dbReference type="Pfam" id="PF13489">
    <property type="entry name" value="Methyltransf_23"/>
    <property type="match status" value="1"/>
</dbReference>
<dbReference type="OrthoDB" id="9790457at2"/>
<dbReference type="SUPFAM" id="SSF53335">
    <property type="entry name" value="S-adenosyl-L-methionine-dependent methyltransferases"/>
    <property type="match status" value="1"/>
</dbReference>
<dbReference type="Pfam" id="PF00535">
    <property type="entry name" value="Glycos_transf_2"/>
    <property type="match status" value="1"/>
</dbReference>
<dbReference type="InterPro" id="IPR029063">
    <property type="entry name" value="SAM-dependent_MTases_sf"/>
</dbReference>
<evidence type="ECO:0000256" key="1">
    <source>
        <dbReference type="ARBA" id="ARBA00006739"/>
    </source>
</evidence>
<keyword evidence="2" id="KW-0328">Glycosyltransferase</keyword>
<dbReference type="GO" id="GO:0016757">
    <property type="term" value="F:glycosyltransferase activity"/>
    <property type="evidence" value="ECO:0007669"/>
    <property type="project" value="UniProtKB-KW"/>
</dbReference>
<keyword evidence="3 5" id="KW-0808">Transferase</keyword>